<comment type="caution">
    <text evidence="1">The sequence shown here is derived from an EMBL/GenBank/DDBJ whole genome shotgun (WGS) entry which is preliminary data.</text>
</comment>
<name>A0A2S8GNA9_9BACT</name>
<evidence type="ECO:0000313" key="2">
    <source>
        <dbReference type="Proteomes" id="UP000237819"/>
    </source>
</evidence>
<evidence type="ECO:0000313" key="1">
    <source>
        <dbReference type="EMBL" id="PQO45910.1"/>
    </source>
</evidence>
<protein>
    <submittedName>
        <fullName evidence="1">Uncharacterized protein</fullName>
    </submittedName>
</protein>
<sequence length="310" mass="36044">MEKLLSQRLGDYGPGVQIVTIISTLPSRPPWPHKLISSDYLHQHIDALPLFKYRRNTRRVEIEYRSELFCDQGLCQAVTAELLNDVALDIKQTLPLLADYIVKREVVDFDRPRFLEDASRLLTEGLPTLEAWKEFLPERHIERHRVQRPNEPDWQDLWNRLGIAPANCDPGATLKYPSTWDSPDVEGPFRSVTVPDLLRNYQDWRLRNPAASPLLFLDRLFDKRDLTSEERCDRSIETYFAARRIEASIAMAFALVTMPEERSTVAIEFAVTAVRHIANYVEESDYEESTKELWQRLTARLLEELPKLPT</sequence>
<proteinExistence type="predicted"/>
<accession>A0A2S8GNA9</accession>
<dbReference type="AlphaFoldDB" id="A0A2S8GNA9"/>
<organism evidence="1 2">
    <name type="scientific">Blastopirellula marina</name>
    <dbReference type="NCBI Taxonomy" id="124"/>
    <lineage>
        <taxon>Bacteria</taxon>
        <taxon>Pseudomonadati</taxon>
        <taxon>Planctomycetota</taxon>
        <taxon>Planctomycetia</taxon>
        <taxon>Pirellulales</taxon>
        <taxon>Pirellulaceae</taxon>
        <taxon>Blastopirellula</taxon>
    </lineage>
</organism>
<gene>
    <name evidence="1" type="ORF">C5Y93_11695</name>
</gene>
<reference evidence="1 2" key="1">
    <citation type="submission" date="2018-02" db="EMBL/GenBank/DDBJ databases">
        <title>Comparative genomes isolates from brazilian mangrove.</title>
        <authorList>
            <person name="Araujo J.E."/>
            <person name="Taketani R.G."/>
            <person name="Silva M.C.P."/>
            <person name="Loureco M.V."/>
            <person name="Andreote F.D."/>
        </authorList>
    </citation>
    <scope>NUCLEOTIDE SEQUENCE [LARGE SCALE GENOMIC DNA]</scope>
    <source>
        <strain evidence="1 2">Nap-Phe MGV</strain>
    </source>
</reference>
<dbReference type="Proteomes" id="UP000237819">
    <property type="component" value="Unassembled WGS sequence"/>
</dbReference>
<dbReference type="EMBL" id="PUHZ01000012">
    <property type="protein sequence ID" value="PQO45910.1"/>
    <property type="molecule type" value="Genomic_DNA"/>
</dbReference>